<gene>
    <name evidence="2" type="ORF">Sango_2421900</name>
</gene>
<reference evidence="2" key="1">
    <citation type="submission" date="2020-06" db="EMBL/GenBank/DDBJ databases">
        <authorList>
            <person name="Li T."/>
            <person name="Hu X."/>
            <person name="Zhang T."/>
            <person name="Song X."/>
            <person name="Zhang H."/>
            <person name="Dai N."/>
            <person name="Sheng W."/>
            <person name="Hou X."/>
            <person name="Wei L."/>
        </authorList>
    </citation>
    <scope>NUCLEOTIDE SEQUENCE</scope>
    <source>
        <strain evidence="2">K16</strain>
        <tissue evidence="2">Leaf</tissue>
    </source>
</reference>
<protein>
    <submittedName>
        <fullName evidence="2">Uncharacterized protein</fullName>
    </submittedName>
</protein>
<sequence length="189" mass="21748">MTRLFDLRDRTRKKWQDKKIKKFVEKNMDKATDCIPIKSDDVHYEISCYDGASQNLDPEDFVNPCYSMAVFIEVYKHAILPVNGPKLWEKTGMIPPLPPNFRRGVGRPPRAKRQEKGHPSHCNRMYFLNLHIKGSQSMLHKFTQCSTEQLANLREVVPSKKGGKMFVTMTNLSAAVAAVKKKKKVVKKK</sequence>
<dbReference type="AlphaFoldDB" id="A0AAE1W7J7"/>
<evidence type="ECO:0000313" key="2">
    <source>
        <dbReference type="EMBL" id="KAK4388153.1"/>
    </source>
</evidence>
<name>A0AAE1W7J7_9LAMI</name>
<evidence type="ECO:0000313" key="3">
    <source>
        <dbReference type="Proteomes" id="UP001289374"/>
    </source>
</evidence>
<organism evidence="2 3">
    <name type="scientific">Sesamum angolense</name>
    <dbReference type="NCBI Taxonomy" id="2727404"/>
    <lineage>
        <taxon>Eukaryota</taxon>
        <taxon>Viridiplantae</taxon>
        <taxon>Streptophyta</taxon>
        <taxon>Embryophyta</taxon>
        <taxon>Tracheophyta</taxon>
        <taxon>Spermatophyta</taxon>
        <taxon>Magnoliopsida</taxon>
        <taxon>eudicotyledons</taxon>
        <taxon>Gunneridae</taxon>
        <taxon>Pentapetalae</taxon>
        <taxon>asterids</taxon>
        <taxon>lamiids</taxon>
        <taxon>Lamiales</taxon>
        <taxon>Pedaliaceae</taxon>
        <taxon>Sesamum</taxon>
    </lineage>
</organism>
<reference evidence="2" key="2">
    <citation type="journal article" date="2024" name="Plant">
        <title>Genomic evolution and insights into agronomic trait innovations of Sesamum species.</title>
        <authorList>
            <person name="Miao H."/>
            <person name="Wang L."/>
            <person name="Qu L."/>
            <person name="Liu H."/>
            <person name="Sun Y."/>
            <person name="Le M."/>
            <person name="Wang Q."/>
            <person name="Wei S."/>
            <person name="Zheng Y."/>
            <person name="Lin W."/>
            <person name="Duan Y."/>
            <person name="Cao H."/>
            <person name="Xiong S."/>
            <person name="Wang X."/>
            <person name="Wei L."/>
            <person name="Li C."/>
            <person name="Ma Q."/>
            <person name="Ju M."/>
            <person name="Zhao R."/>
            <person name="Li G."/>
            <person name="Mu C."/>
            <person name="Tian Q."/>
            <person name="Mei H."/>
            <person name="Zhang T."/>
            <person name="Gao T."/>
            <person name="Zhang H."/>
        </authorList>
    </citation>
    <scope>NUCLEOTIDE SEQUENCE</scope>
    <source>
        <strain evidence="2">K16</strain>
    </source>
</reference>
<evidence type="ECO:0000256" key="1">
    <source>
        <dbReference type="SAM" id="MobiDB-lite"/>
    </source>
</evidence>
<proteinExistence type="predicted"/>
<comment type="caution">
    <text evidence="2">The sequence shown here is derived from an EMBL/GenBank/DDBJ whole genome shotgun (WGS) entry which is preliminary data.</text>
</comment>
<accession>A0AAE1W7J7</accession>
<feature type="region of interest" description="Disordered" evidence="1">
    <location>
        <begin position="99"/>
        <end position="119"/>
    </location>
</feature>
<keyword evidence="3" id="KW-1185">Reference proteome</keyword>
<dbReference type="Proteomes" id="UP001289374">
    <property type="component" value="Unassembled WGS sequence"/>
</dbReference>
<dbReference type="EMBL" id="JACGWL010000014">
    <property type="protein sequence ID" value="KAK4388153.1"/>
    <property type="molecule type" value="Genomic_DNA"/>
</dbReference>